<keyword evidence="4" id="KW-1185">Reference proteome</keyword>
<dbReference type="Proteomes" id="UP000294887">
    <property type="component" value="Unassembled WGS sequence"/>
</dbReference>
<proteinExistence type="predicted"/>
<evidence type="ECO:0000313" key="3">
    <source>
        <dbReference type="EMBL" id="TCJ88281.1"/>
    </source>
</evidence>
<sequence length="296" mass="33042">MMFLTKLMKTFTRFLLLSAVIFSALTFSSTAYSKTEGDSKLIRLATTTSTENSGLLRYLLPEFEKDTGYKVHVISVGTGKALRMGRDGDVDILLVHALNAEKKFVEEGYGVKRYPVMYNDFVIVGPATDQELYKDAKNVGDVLNNVASNKMRFVSRGDDSGTNKKELSLWKSSKYQPNSKTDTWYVEAGQGMGKVLQMADEMGAYTMTDRGTWLAYKDKLTSKIVFEGDETLFNPYGIIAINPEKYPDVNIAGDDALIKWITSEKGQKLIGDFKVADEVLFVPNADTMAKNETVKK</sequence>
<name>A0A4R1FBZ8_9GAMM</name>
<evidence type="ECO:0000259" key="2">
    <source>
        <dbReference type="Pfam" id="PF12849"/>
    </source>
</evidence>
<accession>A0A4R1FBZ8</accession>
<reference evidence="3 4" key="1">
    <citation type="submission" date="2019-03" db="EMBL/GenBank/DDBJ databases">
        <title>Genomic Encyclopedia of Type Strains, Phase IV (KMG-IV): sequencing the most valuable type-strain genomes for metagenomic binning, comparative biology and taxonomic classification.</title>
        <authorList>
            <person name="Goeker M."/>
        </authorList>
    </citation>
    <scope>NUCLEOTIDE SEQUENCE [LARGE SCALE GENOMIC DNA]</scope>
    <source>
        <strain evidence="3 4">DSM 24830</strain>
    </source>
</reference>
<dbReference type="RefSeq" id="WP_243651412.1">
    <property type="nucleotide sequence ID" value="NZ_SMFQ01000002.1"/>
</dbReference>
<evidence type="ECO:0000313" key="4">
    <source>
        <dbReference type="Proteomes" id="UP000294887"/>
    </source>
</evidence>
<dbReference type="Pfam" id="PF12849">
    <property type="entry name" value="PBP_like_2"/>
    <property type="match status" value="1"/>
</dbReference>
<dbReference type="SUPFAM" id="SSF53850">
    <property type="entry name" value="Periplasmic binding protein-like II"/>
    <property type="match status" value="1"/>
</dbReference>
<dbReference type="Gene3D" id="3.40.190.10">
    <property type="entry name" value="Periplasmic binding protein-like II"/>
    <property type="match status" value="2"/>
</dbReference>
<dbReference type="PANTHER" id="PTHR37945:SF1">
    <property type="entry name" value="EXTRACELLULAR TUNGSTATE BINDING PROTEIN"/>
    <property type="match status" value="1"/>
</dbReference>
<dbReference type="InterPro" id="IPR052738">
    <property type="entry name" value="ABC-Tungstate_binding"/>
</dbReference>
<feature type="signal peptide" evidence="1">
    <location>
        <begin position="1"/>
        <end position="33"/>
    </location>
</feature>
<evidence type="ECO:0000256" key="1">
    <source>
        <dbReference type="SAM" id="SignalP"/>
    </source>
</evidence>
<keyword evidence="1" id="KW-0732">Signal</keyword>
<comment type="caution">
    <text evidence="3">The sequence shown here is derived from an EMBL/GenBank/DDBJ whole genome shotgun (WGS) entry which is preliminary data.</text>
</comment>
<gene>
    <name evidence="3" type="ORF">EV695_0121</name>
</gene>
<feature type="chain" id="PRO_5020711733" evidence="1">
    <location>
        <begin position="34"/>
        <end position="296"/>
    </location>
</feature>
<protein>
    <submittedName>
        <fullName evidence="3">Tungstate transport system substrate-binding protein</fullName>
    </submittedName>
</protein>
<dbReference type="AlphaFoldDB" id="A0A4R1FBZ8"/>
<dbReference type="InterPro" id="IPR024370">
    <property type="entry name" value="PBP_domain"/>
</dbReference>
<organism evidence="3 4">
    <name type="scientific">Cocleimonas flava</name>
    <dbReference type="NCBI Taxonomy" id="634765"/>
    <lineage>
        <taxon>Bacteria</taxon>
        <taxon>Pseudomonadati</taxon>
        <taxon>Pseudomonadota</taxon>
        <taxon>Gammaproteobacteria</taxon>
        <taxon>Thiotrichales</taxon>
        <taxon>Thiotrichaceae</taxon>
        <taxon>Cocleimonas</taxon>
    </lineage>
</organism>
<dbReference type="EMBL" id="SMFQ01000002">
    <property type="protein sequence ID" value="TCJ88281.1"/>
    <property type="molecule type" value="Genomic_DNA"/>
</dbReference>
<dbReference type="PANTHER" id="PTHR37945">
    <property type="entry name" value="EXTRACELLULAR TUNGSTATE BINDING PROTEIN"/>
    <property type="match status" value="1"/>
</dbReference>
<feature type="domain" description="PBP" evidence="2">
    <location>
        <begin position="43"/>
        <end position="264"/>
    </location>
</feature>